<dbReference type="STRING" id="1307761.L21SP2_1538"/>
<name>V5WID6_9SPIO</name>
<evidence type="ECO:0000313" key="1">
    <source>
        <dbReference type="EMBL" id="AHC14931.1"/>
    </source>
</evidence>
<sequence>MNMRNTLGVCLMAAVLMLISSCSFPRSVRYFTSAVWSETGDEVAYIDLEYREMDVVLSSTTRKWNERFTLNIADSEGQYLRQWGEEFRGWPVEIYYLKEQGYILLSWYDSKGEYVSIIREGGSSELVVPEARLGTGDLIRAFPSPHGSLIAVVRGEIECSPGQFGTDCSYEEAYGNSFDDPQWFPPHRARLQFLAPSDLTEVETFSREFDSYLDFRWAANTPDAFGITDGLETAADLYEYVLFHSDGSESIHEDSWGTFSSYPPTASAAQNASHIRVEGVNTRLEFSRVPADEHAAFADHRF</sequence>
<keyword evidence="2" id="KW-1185">Reference proteome</keyword>
<organism evidence="1 2">
    <name type="scientific">Salinispira pacifica</name>
    <dbReference type="NCBI Taxonomy" id="1307761"/>
    <lineage>
        <taxon>Bacteria</taxon>
        <taxon>Pseudomonadati</taxon>
        <taxon>Spirochaetota</taxon>
        <taxon>Spirochaetia</taxon>
        <taxon>Spirochaetales</taxon>
        <taxon>Spirochaetaceae</taxon>
        <taxon>Salinispira</taxon>
    </lineage>
</organism>
<dbReference type="Proteomes" id="UP000018680">
    <property type="component" value="Chromosome"/>
</dbReference>
<dbReference type="RefSeq" id="WP_024267851.1">
    <property type="nucleotide sequence ID" value="NC_023035.1"/>
</dbReference>
<gene>
    <name evidence="1" type="ORF">L21SP2_1538</name>
</gene>
<dbReference type="PROSITE" id="PS51257">
    <property type="entry name" value="PROKAR_LIPOPROTEIN"/>
    <property type="match status" value="1"/>
</dbReference>
<evidence type="ECO:0008006" key="3">
    <source>
        <dbReference type="Google" id="ProtNLM"/>
    </source>
</evidence>
<evidence type="ECO:0000313" key="2">
    <source>
        <dbReference type="Proteomes" id="UP000018680"/>
    </source>
</evidence>
<accession>V5WID6</accession>
<proteinExistence type="predicted"/>
<protein>
    <recommendedName>
        <fullName evidence="3">Lipoprotein</fullName>
    </recommendedName>
</protein>
<dbReference type="EMBL" id="CP006939">
    <property type="protein sequence ID" value="AHC14931.1"/>
    <property type="molecule type" value="Genomic_DNA"/>
</dbReference>
<dbReference type="AlphaFoldDB" id="V5WID6"/>
<reference evidence="1 2" key="1">
    <citation type="journal article" date="2015" name="Stand. Genomic Sci.">
        <title>Complete genome sequence and description of Salinispira pacifica gen. nov., sp. nov., a novel spirochaete isolated form a hypersaline microbial mat.</title>
        <authorList>
            <person name="Ben Hania W."/>
            <person name="Joseph M."/>
            <person name="Schumann P."/>
            <person name="Bunk B."/>
            <person name="Fiebig A."/>
            <person name="Sproer C."/>
            <person name="Klenk H.P."/>
            <person name="Fardeau M.L."/>
            <person name="Spring S."/>
        </authorList>
    </citation>
    <scope>NUCLEOTIDE SEQUENCE [LARGE SCALE GENOMIC DNA]</scope>
    <source>
        <strain evidence="1 2">L21-RPul-D2</strain>
    </source>
</reference>
<dbReference type="HOGENOM" id="CLU_920981_0_0_12"/>
<dbReference type="KEGG" id="slr:L21SP2_1538"/>